<proteinExistence type="predicted"/>
<accession>A0ACD5WFP3</accession>
<protein>
    <submittedName>
        <fullName evidence="1">Uncharacterized protein</fullName>
    </submittedName>
</protein>
<dbReference type="EnsemblPlants" id="AVESA.00010b.r2.4AG0628270.1">
    <property type="protein sequence ID" value="AVESA.00010b.r2.4AG0628270.1.CDS.1"/>
    <property type="gene ID" value="AVESA.00010b.r2.4AG0628270"/>
</dbReference>
<evidence type="ECO:0000313" key="1">
    <source>
        <dbReference type="EnsemblPlants" id="AVESA.00010b.r2.4AG0628270.1.CDS.1"/>
    </source>
</evidence>
<reference evidence="1" key="1">
    <citation type="submission" date="2021-05" db="EMBL/GenBank/DDBJ databases">
        <authorList>
            <person name="Scholz U."/>
            <person name="Mascher M."/>
            <person name="Fiebig A."/>
        </authorList>
    </citation>
    <scope>NUCLEOTIDE SEQUENCE [LARGE SCALE GENOMIC DNA]</scope>
</reference>
<reference evidence="1" key="2">
    <citation type="submission" date="2025-09" db="UniProtKB">
        <authorList>
            <consortium name="EnsemblPlants"/>
        </authorList>
    </citation>
    <scope>IDENTIFICATION</scope>
</reference>
<sequence>MSRLRRALTSLHCASVGGAVFSSKFSTLRSRGTTATSNAIVSLVTAASAGGGGSTSLEADLDRLDPPLSDTVVSDTLRALTERGVPACRFFAWLSRHRGISPTARDHNLLVENTGRLADYPAMARALARFSEKRLSLTEQAFGFLDPAGRSSSSGSSVDDMARATLRTLDGAGGPCRASGVFSVVKALASIGEFDAAMWVIEETARRASYYNVLMAAKCKAGDFQGARQLLDEMRKGSCDPNANSWNYLLGCLLKNGRATEACDLVEAMERSETDDIPNSLTYEILAYHACKAGKMDSARQILEQMFLEKLTPRITIHTAFVKCYFYTGRTEDACKYVRVMSTRDKHSVNRNYSLLAKLFRKSGKIVEAGGVLYELMKKGLRPDHSAYVRVAKDLHKMGRGDLAAELKTLYQRFIVQPVLER</sequence>
<organism evidence="1 2">
    <name type="scientific">Avena sativa</name>
    <name type="common">Oat</name>
    <dbReference type="NCBI Taxonomy" id="4498"/>
    <lineage>
        <taxon>Eukaryota</taxon>
        <taxon>Viridiplantae</taxon>
        <taxon>Streptophyta</taxon>
        <taxon>Embryophyta</taxon>
        <taxon>Tracheophyta</taxon>
        <taxon>Spermatophyta</taxon>
        <taxon>Magnoliopsida</taxon>
        <taxon>Liliopsida</taxon>
        <taxon>Poales</taxon>
        <taxon>Poaceae</taxon>
        <taxon>BOP clade</taxon>
        <taxon>Pooideae</taxon>
        <taxon>Poodae</taxon>
        <taxon>Poeae</taxon>
        <taxon>Poeae Chloroplast Group 1 (Aveneae type)</taxon>
        <taxon>Aveninae</taxon>
        <taxon>Avena</taxon>
    </lineage>
</organism>
<evidence type="ECO:0000313" key="2">
    <source>
        <dbReference type="Proteomes" id="UP001732700"/>
    </source>
</evidence>
<dbReference type="Proteomes" id="UP001732700">
    <property type="component" value="Chromosome 4A"/>
</dbReference>
<name>A0ACD5WFP3_AVESA</name>
<keyword evidence="2" id="KW-1185">Reference proteome</keyword>